<sequence length="203" mass="22224">MLKLTKLVILISLTVLAGCGHQLHHTPMQFSVERDRITAIGEVDSNSLNAFENVLKKNPNIRTLVLKNVGGSVDDEANIEFSRVVRELGFVTIVPSDGLVASGGTDLFLAGVQRILEAGACVGVHTWATEDYVATDLPRTDPEHDPYLAYYDDIGIDQNFYWFTLEAAPADNMHWMSDSEVAEFKISTSSALSLGSAAICEHR</sequence>
<dbReference type="EMBL" id="CP071794">
    <property type="protein sequence ID" value="QTD57479.1"/>
    <property type="molecule type" value="Genomic_DNA"/>
</dbReference>
<organism evidence="2 3">
    <name type="scientific">Parasphingorhabdus cellanae</name>
    <dbReference type="NCBI Taxonomy" id="2806553"/>
    <lineage>
        <taxon>Bacteria</taxon>
        <taxon>Pseudomonadati</taxon>
        <taxon>Pseudomonadota</taxon>
        <taxon>Alphaproteobacteria</taxon>
        <taxon>Sphingomonadales</taxon>
        <taxon>Sphingomonadaceae</taxon>
        <taxon>Parasphingorhabdus</taxon>
    </lineage>
</organism>
<reference evidence="2 3" key="1">
    <citation type="submission" date="2021-03" db="EMBL/GenBank/DDBJ databases">
        <title>Complete genome of Parasphingorhabdus_sp.JHSY0214.</title>
        <authorList>
            <person name="Yoo J.H."/>
            <person name="Bae J.W."/>
        </authorList>
    </citation>
    <scope>NUCLEOTIDE SEQUENCE [LARGE SCALE GENOMIC DNA]</scope>
    <source>
        <strain evidence="2 3">JHSY0214</strain>
    </source>
</reference>
<feature type="chain" id="PRO_5047349002" description="Alpha/beta hydrolase" evidence="1">
    <location>
        <begin position="18"/>
        <end position="203"/>
    </location>
</feature>
<accession>A0ABX7TA35</accession>
<name>A0ABX7TA35_9SPHN</name>
<gene>
    <name evidence="2" type="ORF">J4G78_08125</name>
</gene>
<proteinExistence type="predicted"/>
<evidence type="ECO:0000313" key="2">
    <source>
        <dbReference type="EMBL" id="QTD57479.1"/>
    </source>
</evidence>
<keyword evidence="3" id="KW-1185">Reference proteome</keyword>
<dbReference type="PROSITE" id="PS51257">
    <property type="entry name" value="PROKAR_LIPOPROTEIN"/>
    <property type="match status" value="1"/>
</dbReference>
<dbReference type="InterPro" id="IPR029045">
    <property type="entry name" value="ClpP/crotonase-like_dom_sf"/>
</dbReference>
<dbReference type="Proteomes" id="UP000663923">
    <property type="component" value="Chromosome"/>
</dbReference>
<evidence type="ECO:0000256" key="1">
    <source>
        <dbReference type="SAM" id="SignalP"/>
    </source>
</evidence>
<evidence type="ECO:0008006" key="4">
    <source>
        <dbReference type="Google" id="ProtNLM"/>
    </source>
</evidence>
<protein>
    <recommendedName>
        <fullName evidence="4">Alpha/beta hydrolase</fullName>
    </recommendedName>
</protein>
<evidence type="ECO:0000313" key="3">
    <source>
        <dbReference type="Proteomes" id="UP000663923"/>
    </source>
</evidence>
<dbReference type="RefSeq" id="WP_207989978.1">
    <property type="nucleotide sequence ID" value="NZ_CP071794.1"/>
</dbReference>
<keyword evidence="1" id="KW-0732">Signal</keyword>
<dbReference type="SUPFAM" id="SSF52096">
    <property type="entry name" value="ClpP/crotonase"/>
    <property type="match status" value="1"/>
</dbReference>
<feature type="signal peptide" evidence="1">
    <location>
        <begin position="1"/>
        <end position="17"/>
    </location>
</feature>